<dbReference type="RefSeq" id="WP_007002587.1">
    <property type="nucleotide sequence ID" value="NZ_GG770777.1"/>
</dbReference>
<dbReference type="PRINTS" id="PR01270">
    <property type="entry name" value="HDASUPER"/>
</dbReference>
<keyword evidence="6" id="KW-0378">Hydrolase</keyword>
<dbReference type="PANTHER" id="PTHR10625:SF10">
    <property type="entry name" value="HISTONE DEACETYLASE HDAC1"/>
    <property type="match status" value="1"/>
</dbReference>
<dbReference type="GO" id="GO:0045150">
    <property type="term" value="P:acetoin catabolic process"/>
    <property type="evidence" value="ECO:0007669"/>
    <property type="project" value="UniProtKB-UniPathway"/>
</dbReference>
<dbReference type="HOGENOM" id="CLU_007727_8_0_5"/>
<dbReference type="GO" id="GO:0016787">
    <property type="term" value="F:hydrolase activity"/>
    <property type="evidence" value="ECO:0007669"/>
    <property type="project" value="UniProtKB-KW"/>
</dbReference>
<evidence type="ECO:0000256" key="1">
    <source>
        <dbReference type="ARBA" id="ARBA00005101"/>
    </source>
</evidence>
<organism evidence="6 7">
    <name type="scientific">Pseudoroseomonas cervicalis ATCC 49957</name>
    <dbReference type="NCBI Taxonomy" id="525371"/>
    <lineage>
        <taxon>Bacteria</taxon>
        <taxon>Pseudomonadati</taxon>
        <taxon>Pseudomonadota</taxon>
        <taxon>Alphaproteobacteria</taxon>
        <taxon>Acetobacterales</taxon>
        <taxon>Roseomonadaceae</taxon>
        <taxon>Roseomonas</taxon>
    </lineage>
</organism>
<dbReference type="GO" id="GO:0040029">
    <property type="term" value="P:epigenetic regulation of gene expression"/>
    <property type="evidence" value="ECO:0007669"/>
    <property type="project" value="TreeGrafter"/>
</dbReference>
<dbReference type="GO" id="GO:0004407">
    <property type="term" value="F:histone deacetylase activity"/>
    <property type="evidence" value="ECO:0007669"/>
    <property type="project" value="TreeGrafter"/>
</dbReference>
<dbReference type="CDD" id="cd09994">
    <property type="entry name" value="HDAC_AcuC_like"/>
    <property type="match status" value="1"/>
</dbReference>
<comment type="pathway">
    <text evidence="1">Ketone degradation; acetoin degradation.</text>
</comment>
<feature type="domain" description="Histone deacetylase" evidence="5">
    <location>
        <begin position="22"/>
        <end position="305"/>
    </location>
</feature>
<dbReference type="AlphaFoldDB" id="D5RR45"/>
<dbReference type="Gene3D" id="3.40.800.20">
    <property type="entry name" value="Histone deacetylase domain"/>
    <property type="match status" value="1"/>
</dbReference>
<dbReference type="InterPro" id="IPR037138">
    <property type="entry name" value="His_deacetylse_dom_sf"/>
</dbReference>
<reference evidence="6 7" key="1">
    <citation type="submission" date="2010-04" db="EMBL/GenBank/DDBJ databases">
        <authorList>
            <person name="Qin X."/>
            <person name="Bachman B."/>
            <person name="Battles P."/>
            <person name="Bell A."/>
            <person name="Bess C."/>
            <person name="Bickham C."/>
            <person name="Chaboub L."/>
            <person name="Chen D."/>
            <person name="Coyle M."/>
            <person name="Deiros D.R."/>
            <person name="Dinh H."/>
            <person name="Forbes L."/>
            <person name="Fowler G."/>
            <person name="Francisco L."/>
            <person name="Fu Q."/>
            <person name="Gubbala S."/>
            <person name="Hale W."/>
            <person name="Han Y."/>
            <person name="Hemphill L."/>
            <person name="Highlander S.K."/>
            <person name="Hirani K."/>
            <person name="Hogues M."/>
            <person name="Jackson L."/>
            <person name="Jakkamsetti A."/>
            <person name="Javaid M."/>
            <person name="Jiang H."/>
            <person name="Korchina V."/>
            <person name="Kovar C."/>
            <person name="Lara F."/>
            <person name="Lee S."/>
            <person name="Mata R."/>
            <person name="Mathew T."/>
            <person name="Moen C."/>
            <person name="Morales K."/>
            <person name="Munidasa M."/>
            <person name="Nazareth L."/>
            <person name="Ngo R."/>
            <person name="Nguyen L."/>
            <person name="Okwuonu G."/>
            <person name="Ongeri F."/>
            <person name="Patil S."/>
            <person name="Petrosino J."/>
            <person name="Pham C."/>
            <person name="Pham P."/>
            <person name="Pu L.-L."/>
            <person name="Puazo M."/>
            <person name="Raj R."/>
            <person name="Reid J."/>
            <person name="Rouhana J."/>
            <person name="Saada N."/>
            <person name="Shang Y."/>
            <person name="Simmons D."/>
            <person name="Thornton R."/>
            <person name="Warren J."/>
            <person name="Weissenberger G."/>
            <person name="Zhang J."/>
            <person name="Zhang L."/>
            <person name="Zhou C."/>
            <person name="Zhu D."/>
            <person name="Muzny D."/>
            <person name="Worley K."/>
            <person name="Gibbs R."/>
        </authorList>
    </citation>
    <scope>NUCLEOTIDE SEQUENCE [LARGE SCALE GENOMIC DNA]</scope>
    <source>
        <strain evidence="6 7">ATCC 49957</strain>
    </source>
</reference>
<comment type="caution">
    <text evidence="6">The sequence shown here is derived from an EMBL/GenBank/DDBJ whole genome shotgun (WGS) entry which is preliminary data.</text>
</comment>
<dbReference type="Pfam" id="PF00850">
    <property type="entry name" value="Hist_deacetyl"/>
    <property type="match status" value="1"/>
</dbReference>
<dbReference type="InterPro" id="IPR003085">
    <property type="entry name" value="AcuC"/>
</dbReference>
<dbReference type="UniPathway" id="UPA00040"/>
<gene>
    <name evidence="6" type="primary">recG2</name>
    <name evidence="6" type="ORF">HMPREF0731_3557</name>
</gene>
<keyword evidence="4" id="KW-0006">Acetoin catabolism</keyword>
<comment type="similarity">
    <text evidence="2">Belongs to the histone deacetylase family.</text>
</comment>
<dbReference type="Proteomes" id="UP000005324">
    <property type="component" value="Unassembled WGS sequence"/>
</dbReference>
<evidence type="ECO:0000313" key="7">
    <source>
        <dbReference type="Proteomes" id="UP000005324"/>
    </source>
</evidence>
<dbReference type="PANTHER" id="PTHR10625">
    <property type="entry name" value="HISTONE DEACETYLASE HDAC1-RELATED"/>
    <property type="match status" value="1"/>
</dbReference>
<dbReference type="InterPro" id="IPR023696">
    <property type="entry name" value="Ureohydrolase_dom_sf"/>
</dbReference>
<evidence type="ECO:0000259" key="5">
    <source>
        <dbReference type="Pfam" id="PF00850"/>
    </source>
</evidence>
<dbReference type="OrthoDB" id="9808367at2"/>
<dbReference type="EMBL" id="ADVL01000686">
    <property type="protein sequence ID" value="EFH10220.1"/>
    <property type="molecule type" value="Genomic_DNA"/>
</dbReference>
<dbReference type="SUPFAM" id="SSF52768">
    <property type="entry name" value="Arginase/deacetylase"/>
    <property type="match status" value="1"/>
</dbReference>
<evidence type="ECO:0000313" key="6">
    <source>
        <dbReference type="EMBL" id="EFH10220.1"/>
    </source>
</evidence>
<evidence type="ECO:0000256" key="3">
    <source>
        <dbReference type="ARBA" id="ARBA00020218"/>
    </source>
</evidence>
<dbReference type="InterPro" id="IPR023801">
    <property type="entry name" value="His_deacetylse_dom"/>
</dbReference>
<evidence type="ECO:0000256" key="4">
    <source>
        <dbReference type="ARBA" id="ARBA00022627"/>
    </source>
</evidence>
<accession>D5RR45</accession>
<sequence>MRSPPLLIGSEIYRRSTYGPKHPLAIPRVSTALDLIRALGWLDPARYIDSPMARPEELTRFHDPAYIAALQQAEALGQATEAMRARHDIGARGNPVYAEIFRRPATSAGGVLLAARLTAEGGAVHVPGGGTHHGRPDRASGFCYLNDAVLGLLAWCDQGLENILYLDIDAHHGDGVQDAFADDPRVFTVSVHEAGRWPQTGLLEDRAGGHARNLPVPQGLNDSEFLYLLHHAILPLIRHRRPQAIMLQCGADALEEDPLAKLGLSNNAHWAALRAVMDLAPRLIVLGGGGYNPWTVARCWAGLWGVLEGHEPPERLPPGAEAVLRALSFHRAAGRNPPEHWFTTLRDTPRPGPVRGEIRHIAAVTLEGLPDPPAAVA</sequence>
<keyword evidence="7" id="KW-1185">Reference proteome</keyword>
<name>D5RR45_9PROT</name>
<evidence type="ECO:0000256" key="2">
    <source>
        <dbReference type="ARBA" id="ARBA00005947"/>
    </source>
</evidence>
<proteinExistence type="inferred from homology"/>
<dbReference type="InterPro" id="IPR000286">
    <property type="entry name" value="HDACs"/>
</dbReference>
<protein>
    <recommendedName>
        <fullName evidence="3">Acetoin utilization protein AcuC</fullName>
    </recommendedName>
</protein>